<feature type="transmembrane region" description="Helical" evidence="9">
    <location>
        <begin position="190"/>
        <end position="213"/>
    </location>
</feature>
<dbReference type="RefSeq" id="WP_211043448.1">
    <property type="nucleotide sequence ID" value="NZ_JAELVF020000001.1"/>
</dbReference>
<evidence type="ECO:0000313" key="10">
    <source>
        <dbReference type="EMBL" id="MBU7598039.1"/>
    </source>
</evidence>
<keyword evidence="5" id="KW-0029">Amino-acid transport</keyword>
<gene>
    <name evidence="10" type="ORF">JGS22_010550</name>
</gene>
<feature type="transmembrane region" description="Helical" evidence="9">
    <location>
        <begin position="63"/>
        <end position="85"/>
    </location>
</feature>
<evidence type="ECO:0000256" key="8">
    <source>
        <dbReference type="ARBA" id="ARBA00037998"/>
    </source>
</evidence>
<dbReference type="GO" id="GO:0005886">
    <property type="term" value="C:plasma membrane"/>
    <property type="evidence" value="ECO:0007669"/>
    <property type="project" value="UniProtKB-SubCell"/>
</dbReference>
<evidence type="ECO:0000256" key="2">
    <source>
        <dbReference type="ARBA" id="ARBA00022448"/>
    </source>
</evidence>
<evidence type="ECO:0000313" key="11">
    <source>
        <dbReference type="Proteomes" id="UP000694501"/>
    </source>
</evidence>
<dbReference type="GO" id="GO:0006865">
    <property type="term" value="P:amino acid transport"/>
    <property type="evidence" value="ECO:0007669"/>
    <property type="project" value="UniProtKB-KW"/>
</dbReference>
<dbReference type="InterPro" id="IPR001851">
    <property type="entry name" value="ABC_transp_permease"/>
</dbReference>
<dbReference type="Pfam" id="PF02653">
    <property type="entry name" value="BPD_transp_2"/>
    <property type="match status" value="1"/>
</dbReference>
<evidence type="ECO:0000256" key="1">
    <source>
        <dbReference type="ARBA" id="ARBA00004651"/>
    </source>
</evidence>
<dbReference type="PANTHER" id="PTHR11795">
    <property type="entry name" value="BRANCHED-CHAIN AMINO ACID TRANSPORT SYSTEM PERMEASE PROTEIN LIVH"/>
    <property type="match status" value="1"/>
</dbReference>
<reference evidence="10" key="1">
    <citation type="submission" date="2021-06" db="EMBL/GenBank/DDBJ databases">
        <title>Sequencing of actinobacteria type strains.</title>
        <authorList>
            <person name="Nguyen G.-S."/>
            <person name="Wentzel A."/>
        </authorList>
    </citation>
    <scope>NUCLEOTIDE SEQUENCE</scope>
    <source>
        <strain evidence="10">P38-E01</strain>
    </source>
</reference>
<evidence type="ECO:0000256" key="5">
    <source>
        <dbReference type="ARBA" id="ARBA00022970"/>
    </source>
</evidence>
<keyword evidence="6 9" id="KW-1133">Transmembrane helix</keyword>
<dbReference type="PANTHER" id="PTHR11795:SF442">
    <property type="entry name" value="ABC TRANSPORTER ATP-BINDING PROTEIN"/>
    <property type="match status" value="1"/>
</dbReference>
<keyword evidence="2" id="KW-0813">Transport</keyword>
<evidence type="ECO:0000256" key="3">
    <source>
        <dbReference type="ARBA" id="ARBA00022475"/>
    </source>
</evidence>
<keyword evidence="3" id="KW-1003">Cell membrane</keyword>
<dbReference type="CDD" id="cd06582">
    <property type="entry name" value="TM_PBP1_LivH_like"/>
    <property type="match status" value="1"/>
</dbReference>
<name>A0A949N4L2_9ACTN</name>
<dbReference type="EMBL" id="JAELVF020000001">
    <property type="protein sequence ID" value="MBU7598039.1"/>
    <property type="molecule type" value="Genomic_DNA"/>
</dbReference>
<keyword evidence="4 9" id="KW-0812">Transmembrane</keyword>
<evidence type="ECO:0000256" key="6">
    <source>
        <dbReference type="ARBA" id="ARBA00022989"/>
    </source>
</evidence>
<feature type="transmembrane region" description="Helical" evidence="9">
    <location>
        <begin position="225"/>
        <end position="252"/>
    </location>
</feature>
<keyword evidence="7 9" id="KW-0472">Membrane</keyword>
<feature type="transmembrane region" description="Helical" evidence="9">
    <location>
        <begin position="34"/>
        <end position="51"/>
    </location>
</feature>
<evidence type="ECO:0000256" key="9">
    <source>
        <dbReference type="SAM" id="Phobius"/>
    </source>
</evidence>
<comment type="subcellular location">
    <subcellularLocation>
        <location evidence="1">Cell membrane</location>
        <topology evidence="1">Multi-pass membrane protein</topology>
    </subcellularLocation>
</comment>
<protein>
    <submittedName>
        <fullName evidence="10">Branched-chain amino acid ABC transporter permease</fullName>
    </submittedName>
</protein>
<proteinExistence type="inferred from homology"/>
<dbReference type="GO" id="GO:0022857">
    <property type="term" value="F:transmembrane transporter activity"/>
    <property type="evidence" value="ECO:0007669"/>
    <property type="project" value="InterPro"/>
</dbReference>
<feature type="transmembrane region" description="Helical" evidence="9">
    <location>
        <begin position="259"/>
        <end position="279"/>
    </location>
</feature>
<comment type="caution">
    <text evidence="10">The sequence shown here is derived from an EMBL/GenBank/DDBJ whole genome shotgun (WGS) entry which is preliminary data.</text>
</comment>
<dbReference type="InterPro" id="IPR052157">
    <property type="entry name" value="BCAA_transport_permease"/>
</dbReference>
<dbReference type="Proteomes" id="UP000694501">
    <property type="component" value="Unassembled WGS sequence"/>
</dbReference>
<sequence length="314" mass="32358">MDTLVLLTLTGLGLGALYFLIASGLALIFGLMDVLNFAHGAFLTVSAYAAWQVLDSVGGMPGLLLALLVGTSTGLLLAVVVEFALIRRLYGRPRDQILVTVGLSLAIPALVQSAWSADARSFPVPDALDGTVTLAGAQVPVNRLVLIAGAVLVLVGVQLFLTRTRYGLIVRAGVEDRAMVTALGVDVTRAFTLVFALGGALAGLAGVLGGLYFGSVSPHQGTSLLIFAFVVVIIGGLHSMPGVALSALTVGLTQQYANYYLGGYGDLAVVVLLALVVLARPTGSGTSPVDRIRRRLESPRAAPVESVLPTGGTP</sequence>
<keyword evidence="11" id="KW-1185">Reference proteome</keyword>
<feature type="transmembrane region" description="Helical" evidence="9">
    <location>
        <begin position="97"/>
        <end position="115"/>
    </location>
</feature>
<dbReference type="AlphaFoldDB" id="A0A949N4L2"/>
<accession>A0A949N4L2</accession>
<comment type="similarity">
    <text evidence="8">Belongs to the binding-protein-dependent transport system permease family. LivHM subfamily.</text>
</comment>
<organism evidence="10 11">
    <name type="scientific">Streptomyces tardus</name>
    <dbReference type="NCBI Taxonomy" id="2780544"/>
    <lineage>
        <taxon>Bacteria</taxon>
        <taxon>Bacillati</taxon>
        <taxon>Actinomycetota</taxon>
        <taxon>Actinomycetes</taxon>
        <taxon>Kitasatosporales</taxon>
        <taxon>Streptomycetaceae</taxon>
        <taxon>Streptomyces</taxon>
    </lineage>
</organism>
<evidence type="ECO:0000256" key="4">
    <source>
        <dbReference type="ARBA" id="ARBA00022692"/>
    </source>
</evidence>
<feature type="transmembrane region" description="Helical" evidence="9">
    <location>
        <begin position="6"/>
        <end position="27"/>
    </location>
</feature>
<evidence type="ECO:0000256" key="7">
    <source>
        <dbReference type="ARBA" id="ARBA00023136"/>
    </source>
</evidence>
<feature type="transmembrane region" description="Helical" evidence="9">
    <location>
        <begin position="144"/>
        <end position="161"/>
    </location>
</feature>